<dbReference type="AlphaFoldDB" id="A0A1F2WM95"/>
<protein>
    <recommendedName>
        <fullName evidence="6">GDT1 family protein</fullName>
    </recommendedName>
</protein>
<evidence type="ECO:0000313" key="7">
    <source>
        <dbReference type="EMBL" id="OFW57976.1"/>
    </source>
</evidence>
<keyword evidence="4 6" id="KW-1133">Transmembrane helix</keyword>
<accession>A0A1F2WM95</accession>
<keyword evidence="3 6" id="KW-0812">Transmembrane</keyword>
<dbReference type="STRING" id="1797197.A2Y75_12155"/>
<keyword evidence="5 6" id="KW-0472">Membrane</keyword>
<dbReference type="EMBL" id="MELK01000028">
    <property type="protein sequence ID" value="OFW57976.1"/>
    <property type="molecule type" value="Genomic_DNA"/>
</dbReference>
<reference evidence="7 8" key="1">
    <citation type="journal article" date="2016" name="Nat. Commun.">
        <title>Thousands of microbial genomes shed light on interconnected biogeochemical processes in an aquifer system.</title>
        <authorList>
            <person name="Anantharaman K."/>
            <person name="Brown C.T."/>
            <person name="Hug L.A."/>
            <person name="Sharon I."/>
            <person name="Castelle C.J."/>
            <person name="Probst A.J."/>
            <person name="Thomas B.C."/>
            <person name="Singh A."/>
            <person name="Wilkins M.J."/>
            <person name="Karaoz U."/>
            <person name="Brodie E.L."/>
            <person name="Williams K.H."/>
            <person name="Hubbard S.S."/>
            <person name="Banfield J.F."/>
        </authorList>
    </citation>
    <scope>NUCLEOTIDE SEQUENCE [LARGE SCALE GENOMIC DNA]</scope>
</reference>
<dbReference type="GO" id="GO:0046873">
    <property type="term" value="F:metal ion transmembrane transporter activity"/>
    <property type="evidence" value="ECO:0007669"/>
    <property type="project" value="InterPro"/>
</dbReference>
<dbReference type="PANTHER" id="PTHR12608">
    <property type="entry name" value="TRANSMEMBRANE PROTEIN HTP-1 RELATED"/>
    <property type="match status" value="1"/>
</dbReference>
<comment type="similarity">
    <text evidence="2 6">Belongs to the GDT1 family.</text>
</comment>
<feature type="transmembrane region" description="Helical" evidence="6">
    <location>
        <begin position="168"/>
        <end position="185"/>
    </location>
</feature>
<evidence type="ECO:0000256" key="4">
    <source>
        <dbReference type="ARBA" id="ARBA00022989"/>
    </source>
</evidence>
<dbReference type="PANTHER" id="PTHR12608:SF1">
    <property type="entry name" value="TRANSMEMBRANE PROTEIN 165"/>
    <property type="match status" value="1"/>
</dbReference>
<evidence type="ECO:0000313" key="8">
    <source>
        <dbReference type="Proteomes" id="UP000177876"/>
    </source>
</evidence>
<feature type="transmembrane region" description="Helical" evidence="6">
    <location>
        <begin position="136"/>
        <end position="156"/>
    </location>
</feature>
<dbReference type="Pfam" id="PF01169">
    <property type="entry name" value="GDT1"/>
    <property type="match status" value="2"/>
</dbReference>
<feature type="transmembrane region" description="Helical" evidence="6">
    <location>
        <begin position="68"/>
        <end position="86"/>
    </location>
</feature>
<dbReference type="GO" id="GO:0016020">
    <property type="term" value="C:membrane"/>
    <property type="evidence" value="ECO:0007669"/>
    <property type="project" value="UniProtKB-SubCell"/>
</dbReference>
<feature type="transmembrane region" description="Helical" evidence="6">
    <location>
        <begin position="38"/>
        <end position="61"/>
    </location>
</feature>
<proteinExistence type="inferred from homology"/>
<gene>
    <name evidence="7" type="ORF">A2Y75_12155</name>
</gene>
<evidence type="ECO:0000256" key="3">
    <source>
        <dbReference type="ARBA" id="ARBA00022692"/>
    </source>
</evidence>
<organism evidence="7 8">
    <name type="scientific">Candidatus Solincola sediminis</name>
    <dbReference type="NCBI Taxonomy" id="1797199"/>
    <lineage>
        <taxon>Bacteria</taxon>
        <taxon>Bacillati</taxon>
        <taxon>Actinomycetota</taxon>
        <taxon>Candidatus Geothermincolia</taxon>
        <taxon>Candidatus Geothermincolales</taxon>
        <taxon>Candidatus Geothermincolaceae</taxon>
        <taxon>Candidatus Solincola</taxon>
    </lineage>
</organism>
<evidence type="ECO:0000256" key="5">
    <source>
        <dbReference type="ARBA" id="ARBA00023136"/>
    </source>
</evidence>
<evidence type="ECO:0000256" key="6">
    <source>
        <dbReference type="RuleBase" id="RU365102"/>
    </source>
</evidence>
<name>A0A1F2WM95_9ACTN</name>
<comment type="subcellular location">
    <subcellularLocation>
        <location evidence="1 6">Membrane</location>
        <topology evidence="1 6">Multi-pass membrane protein</topology>
    </subcellularLocation>
</comment>
<dbReference type="InterPro" id="IPR001727">
    <property type="entry name" value="GDT1-like"/>
</dbReference>
<evidence type="ECO:0000256" key="1">
    <source>
        <dbReference type="ARBA" id="ARBA00004141"/>
    </source>
</evidence>
<comment type="caution">
    <text evidence="6">Lacks conserved residue(s) required for the propagation of feature annotation.</text>
</comment>
<dbReference type="Proteomes" id="UP000177876">
    <property type="component" value="Unassembled WGS sequence"/>
</dbReference>
<evidence type="ECO:0000256" key="2">
    <source>
        <dbReference type="ARBA" id="ARBA00009190"/>
    </source>
</evidence>
<sequence>MWWEALLAAFGLVLLAELGDKTQIVVLTLSAKYGFRKVFLGAASAFLLLNAVAVSIGVIFYEFVPQKALKYIVSGIFIVAGLVSLLPGKEEEEKTGRFQGLRNPVLATFLLICLMELGDKTQLSIVALTAKYDQPIFVFLGGTLALWVISLVGALVGKWIGGRVPRIWIRRISGVIFLAIGVINLF</sequence>
<comment type="caution">
    <text evidence="7">The sequence shown here is derived from an EMBL/GenBank/DDBJ whole genome shotgun (WGS) entry which is preliminary data.</text>
</comment>